<gene>
    <name evidence="5" type="ORF">FrCorBMG51_11805</name>
</gene>
<dbReference type="SUPFAM" id="SSF53901">
    <property type="entry name" value="Thiolase-like"/>
    <property type="match status" value="1"/>
</dbReference>
<dbReference type="CDD" id="cd00831">
    <property type="entry name" value="CHS_like"/>
    <property type="match status" value="1"/>
</dbReference>
<dbReference type="Gene3D" id="3.40.47.10">
    <property type="match status" value="2"/>
</dbReference>
<dbReference type="InterPro" id="IPR012328">
    <property type="entry name" value="Chalcone/stilbene_synt_C"/>
</dbReference>
<dbReference type="InterPro" id="IPR001099">
    <property type="entry name" value="Chalcone/stilbene_synt_N"/>
</dbReference>
<sequence length="357" mass="38167">MVGTAVATPPRLSQDDLWEAFREHFAANPLVEKIWASSGIVTRHYAVDPRKEPSTEWTTGERMRRYLTEALPLGRQAAADALTSAGLTPADLGLFAVVSCTGYVTPGLDILLSHELGMPANMRRVIIGHMGCHAAVPGLGTVAEYVAVHGKPALLLCVELSSLHAQPKSPTLHAGNPTIEDFEQIVAHSLFADGAAAVVVAPDQQPASAVASQLEIVDVMASTDSSVSDYMGWLVTDHGFRMRLSPQVPEVLERHVADLVTTLLAAHGHTLDDVDGWAIHPGGARILRVVADQLQLSEEATAPSYDILREYGNCSSATVLIILQRLLRTREIRPGKVAVALGFGPGLTLFAALLKAH</sequence>
<name>A0ABR5F3Z4_9ACTN</name>
<organism evidence="5 6">
    <name type="scientific">Protofrankia coriariae</name>
    <dbReference type="NCBI Taxonomy" id="1562887"/>
    <lineage>
        <taxon>Bacteria</taxon>
        <taxon>Bacillati</taxon>
        <taxon>Actinomycetota</taxon>
        <taxon>Actinomycetes</taxon>
        <taxon>Frankiales</taxon>
        <taxon>Frankiaceae</taxon>
        <taxon>Protofrankia</taxon>
    </lineage>
</organism>
<dbReference type="PIRSF" id="PIRSF000451">
    <property type="entry name" value="PKS_III"/>
    <property type="match status" value="1"/>
</dbReference>
<evidence type="ECO:0000313" key="5">
    <source>
        <dbReference type="EMBL" id="KLL11444.1"/>
    </source>
</evidence>
<dbReference type="Pfam" id="PF00195">
    <property type="entry name" value="Chal_sti_synt_N"/>
    <property type="match status" value="1"/>
</dbReference>
<comment type="similarity">
    <text evidence="1">Belongs to the thiolase-like superfamily. Chalcone/stilbene synthases family.</text>
</comment>
<dbReference type="PANTHER" id="PTHR11877:SF46">
    <property type="entry name" value="TYPE III POLYKETIDE SYNTHASE A"/>
    <property type="match status" value="1"/>
</dbReference>
<feature type="domain" description="Chalcone/stilbene synthase C-terminal" evidence="4">
    <location>
        <begin position="235"/>
        <end position="355"/>
    </location>
</feature>
<proteinExistence type="inferred from homology"/>
<evidence type="ECO:0000256" key="1">
    <source>
        <dbReference type="ARBA" id="ARBA00005531"/>
    </source>
</evidence>
<dbReference type="InterPro" id="IPR011141">
    <property type="entry name" value="Polyketide_synthase_type-III"/>
</dbReference>
<dbReference type="InterPro" id="IPR016039">
    <property type="entry name" value="Thiolase-like"/>
</dbReference>
<dbReference type="Pfam" id="PF02797">
    <property type="entry name" value="Chal_sti_synt_C"/>
    <property type="match status" value="1"/>
</dbReference>
<evidence type="ECO:0000259" key="3">
    <source>
        <dbReference type="Pfam" id="PF00195"/>
    </source>
</evidence>
<comment type="caution">
    <text evidence="5">The sequence shown here is derived from an EMBL/GenBank/DDBJ whole genome shotgun (WGS) entry which is preliminary data.</text>
</comment>
<dbReference type="PANTHER" id="PTHR11877">
    <property type="entry name" value="HYDROXYMETHYLGLUTARYL-COA SYNTHASE"/>
    <property type="match status" value="1"/>
</dbReference>
<dbReference type="EMBL" id="JWIO01000015">
    <property type="protein sequence ID" value="KLL11444.1"/>
    <property type="molecule type" value="Genomic_DNA"/>
</dbReference>
<evidence type="ECO:0000313" key="6">
    <source>
        <dbReference type="Proteomes" id="UP000035425"/>
    </source>
</evidence>
<protein>
    <submittedName>
        <fullName evidence="5">Chalcone synthase</fullName>
    </submittedName>
</protein>
<accession>A0ABR5F3Z4</accession>
<keyword evidence="6" id="KW-1185">Reference proteome</keyword>
<keyword evidence="2" id="KW-0808">Transferase</keyword>
<reference evidence="5 6" key="1">
    <citation type="submission" date="2014-12" db="EMBL/GenBank/DDBJ databases">
        <title>Frankia sp. BMG5.1 draft genome.</title>
        <authorList>
            <person name="Gtari M."/>
            <person name="Ghodhbane-Gtari F."/>
            <person name="Nouioui I."/>
            <person name="Ktari A."/>
            <person name="Hezbri K."/>
            <person name="Mimouni W."/>
            <person name="Sbissi I."/>
            <person name="Ayari A."/>
            <person name="Yamanaka T."/>
            <person name="Normand P."/>
            <person name="Tisa L.S."/>
            <person name="Boudabous A."/>
        </authorList>
    </citation>
    <scope>NUCLEOTIDE SEQUENCE [LARGE SCALE GENOMIC DNA]</scope>
    <source>
        <strain evidence="5 6">BMG5.1</strain>
    </source>
</reference>
<evidence type="ECO:0000256" key="2">
    <source>
        <dbReference type="ARBA" id="ARBA00022679"/>
    </source>
</evidence>
<dbReference type="Proteomes" id="UP000035425">
    <property type="component" value="Unassembled WGS sequence"/>
</dbReference>
<feature type="domain" description="Chalcone/stilbene synthase N-terminal" evidence="3">
    <location>
        <begin position="61"/>
        <end position="203"/>
    </location>
</feature>
<evidence type="ECO:0000259" key="4">
    <source>
        <dbReference type="Pfam" id="PF02797"/>
    </source>
</evidence>